<organism evidence="1 2">
    <name type="scientific">Streptococcus pneumoniae</name>
    <dbReference type="NCBI Taxonomy" id="1313"/>
    <lineage>
        <taxon>Bacteria</taxon>
        <taxon>Bacillati</taxon>
        <taxon>Bacillota</taxon>
        <taxon>Bacilli</taxon>
        <taxon>Lactobacillales</taxon>
        <taxon>Streptococcaceae</taxon>
        <taxon>Streptococcus</taxon>
    </lineage>
</organism>
<accession>A0A6G2D683</accession>
<dbReference type="Proteomes" id="UP000474228">
    <property type="component" value="Unassembled WGS sequence"/>
</dbReference>
<comment type="caution">
    <text evidence="1">The sequence shown here is derived from an EMBL/GenBank/DDBJ whole genome shotgun (WGS) entry which is preliminary data.</text>
</comment>
<evidence type="ECO:0008006" key="3">
    <source>
        <dbReference type="Google" id="ProtNLM"/>
    </source>
</evidence>
<dbReference type="AlphaFoldDB" id="A0A6G2D683"/>
<reference evidence="1 2" key="1">
    <citation type="submission" date="2019-11" db="EMBL/GenBank/DDBJ databases">
        <title>Growth characteristics of pneumococcus vary with the chemical composition of the capsule and with environmental conditions.</title>
        <authorList>
            <person name="Tothpal A."/>
            <person name="Desobry K."/>
            <person name="Joshi S."/>
            <person name="Wyllie A.L."/>
            <person name="Weinberger D.M."/>
        </authorList>
    </citation>
    <scope>NUCLEOTIDE SEQUENCE [LARGE SCALE GENOMIC DNA]</scope>
    <source>
        <strain evidence="2">pnumococcus22F</strain>
    </source>
</reference>
<dbReference type="InterPro" id="IPR013320">
    <property type="entry name" value="ConA-like_dom_sf"/>
</dbReference>
<feature type="non-terminal residue" evidence="1">
    <location>
        <position position="1"/>
    </location>
</feature>
<name>A0A6G2D683_STREE</name>
<dbReference type="SUPFAM" id="SSF49899">
    <property type="entry name" value="Concanavalin A-like lectins/glucanases"/>
    <property type="match status" value="1"/>
</dbReference>
<sequence length="92" mass="10597">SLSLWVKRSQLSNIQYLFSASDWASTTTTAYFYYDTLVFYAYQSGGYSTRLDSTQVFRDTGAWQHLLFTWDSTNAASSDRMRIYVNSSRVTA</sequence>
<protein>
    <recommendedName>
        <fullName evidence="3">LamG domain-containing protein</fullName>
    </recommendedName>
</protein>
<dbReference type="Pfam" id="PF13385">
    <property type="entry name" value="Laminin_G_3"/>
    <property type="match status" value="1"/>
</dbReference>
<evidence type="ECO:0000313" key="2">
    <source>
        <dbReference type="Proteomes" id="UP000474228"/>
    </source>
</evidence>
<dbReference type="EMBL" id="WNHJ01000623">
    <property type="protein sequence ID" value="MTV64354.1"/>
    <property type="molecule type" value="Genomic_DNA"/>
</dbReference>
<feature type="non-terminal residue" evidence="1">
    <location>
        <position position="92"/>
    </location>
</feature>
<evidence type="ECO:0000313" key="1">
    <source>
        <dbReference type="EMBL" id="MTV64354.1"/>
    </source>
</evidence>
<proteinExistence type="predicted"/>
<gene>
    <name evidence="1" type="ORF">GM539_13545</name>
</gene>
<dbReference type="Gene3D" id="2.60.120.200">
    <property type="match status" value="1"/>
</dbReference>